<name>Q2FP05_METHJ</name>
<dbReference type="EMBL" id="CP000254">
    <property type="protein sequence ID" value="ABD41253.1"/>
    <property type="molecule type" value="Genomic_DNA"/>
</dbReference>
<gene>
    <name evidence="1" type="ordered locus">Mhun_1520</name>
</gene>
<dbReference type="RefSeq" id="WP_011448520.1">
    <property type="nucleotide sequence ID" value="NC_007796.1"/>
</dbReference>
<dbReference type="OrthoDB" id="374426at2157"/>
<reference evidence="2" key="1">
    <citation type="journal article" date="2016" name="Stand. Genomic Sci.">
        <title>Complete genome sequence of Methanospirillum hungatei type strain JF1.</title>
        <authorList>
            <person name="Gunsalus R.P."/>
            <person name="Cook L.E."/>
            <person name="Crable B."/>
            <person name="Rohlin L."/>
            <person name="McDonald E."/>
            <person name="Mouttaki H."/>
            <person name="Sieber J.R."/>
            <person name="Poweleit N."/>
            <person name="Zhou H."/>
            <person name="Lapidus A.L."/>
            <person name="Daligault H.E."/>
            <person name="Land M."/>
            <person name="Gilna P."/>
            <person name="Ivanova N."/>
            <person name="Kyrpides N."/>
            <person name="Culley D.E."/>
            <person name="McInerney M.J."/>
        </authorList>
    </citation>
    <scope>NUCLEOTIDE SEQUENCE [LARGE SCALE GENOMIC DNA]</scope>
    <source>
        <strain evidence="2">ATCC 27890 / DSM 864 / NBRC 100397 / JF-1</strain>
    </source>
</reference>
<dbReference type="KEGG" id="mhu:Mhun_1520"/>
<dbReference type="GeneID" id="3923012"/>
<dbReference type="Proteomes" id="UP000001941">
    <property type="component" value="Chromosome"/>
</dbReference>
<dbReference type="EnsemblBacteria" id="ABD41253">
    <property type="protein sequence ID" value="ABD41253"/>
    <property type="gene ID" value="Mhun_1520"/>
</dbReference>
<protein>
    <submittedName>
        <fullName evidence="1">Uncharacterized protein</fullName>
    </submittedName>
</protein>
<dbReference type="HOGENOM" id="CLU_2662337_0_0_2"/>
<evidence type="ECO:0000313" key="2">
    <source>
        <dbReference type="Proteomes" id="UP000001941"/>
    </source>
</evidence>
<dbReference type="InParanoid" id="Q2FP05"/>
<accession>Q2FP05</accession>
<organism evidence="1 2">
    <name type="scientific">Methanospirillum hungatei JF-1 (strain ATCC 27890 / DSM 864 / NBRC 100397 / JF-1)</name>
    <dbReference type="NCBI Taxonomy" id="323259"/>
    <lineage>
        <taxon>Archaea</taxon>
        <taxon>Methanobacteriati</taxon>
        <taxon>Methanobacteriota</taxon>
        <taxon>Stenosarchaea group</taxon>
        <taxon>Methanomicrobia</taxon>
        <taxon>Methanomicrobiales</taxon>
        <taxon>Methanospirillaceae</taxon>
        <taxon>Methanospirillum</taxon>
    </lineage>
</organism>
<dbReference type="AlphaFoldDB" id="Q2FP05"/>
<evidence type="ECO:0000313" key="1">
    <source>
        <dbReference type="EMBL" id="ABD41253.1"/>
    </source>
</evidence>
<sequence>MLHAVRQRVTIGQDGTISLHVPDLKPGSLADVIILEAPDQKPKKGLTSFIGKGKGCYKSVDEVDDFIRNERILWD</sequence>
<proteinExistence type="predicted"/>
<keyword evidence="2" id="KW-1185">Reference proteome</keyword>